<evidence type="ECO:0000256" key="1">
    <source>
        <dbReference type="ARBA" id="ARBA00001946"/>
    </source>
</evidence>
<keyword evidence="3 9" id="KW-0540">Nuclease</keyword>
<reference evidence="10 11" key="1">
    <citation type="submission" date="2019-04" db="EMBL/GenBank/DDBJ databases">
        <title>Draft genome sequence data and analysis of a Fermenting Bacterium, Geotoga petraea strain HO-Geo1, isolated from heavy-oil petroleum reservoir in Russia.</title>
        <authorList>
            <person name="Grouzdev D.S."/>
            <person name="Semenova E.M."/>
            <person name="Sokolova D.S."/>
            <person name="Tourova T.P."/>
            <person name="Poltaraus A.B."/>
            <person name="Nazina T.N."/>
        </authorList>
    </citation>
    <scope>NUCLEOTIDE SEQUENCE [LARGE SCALE GENOMIC DNA]</scope>
    <source>
        <strain evidence="10 11">HO-Geo1</strain>
    </source>
</reference>
<dbReference type="InterPro" id="IPR021127">
    <property type="entry name" value="CRISPR_associated_Cas2"/>
</dbReference>
<keyword evidence="5 9" id="KW-0255">Endonuclease</keyword>
<name>A0A4Z0VY27_9BACT</name>
<dbReference type="GO" id="GO:0051607">
    <property type="term" value="P:defense response to virus"/>
    <property type="evidence" value="ECO:0007669"/>
    <property type="project" value="UniProtKB-UniRule"/>
</dbReference>
<comment type="caution">
    <text evidence="10">The sequence shown here is derived from an EMBL/GenBank/DDBJ whole genome shotgun (WGS) entry which is preliminary data.</text>
</comment>
<accession>A0A4Z0VY27</accession>
<comment type="cofactor">
    <cofactor evidence="1 9">
        <name>Mg(2+)</name>
        <dbReference type="ChEBI" id="CHEBI:18420"/>
    </cofactor>
</comment>
<dbReference type="EC" id="3.1.-.-" evidence="9"/>
<gene>
    <name evidence="9 10" type="primary">cas2</name>
    <name evidence="10" type="ORF">E4650_01580</name>
</gene>
<dbReference type="AlphaFoldDB" id="A0A4Z0VY27"/>
<evidence type="ECO:0000256" key="9">
    <source>
        <dbReference type="HAMAP-Rule" id="MF_01471"/>
    </source>
</evidence>
<dbReference type="PANTHER" id="PTHR34405">
    <property type="entry name" value="CRISPR-ASSOCIATED ENDORIBONUCLEASE CAS2"/>
    <property type="match status" value="1"/>
</dbReference>
<dbReference type="HAMAP" id="MF_01471">
    <property type="entry name" value="Cas2"/>
    <property type="match status" value="1"/>
</dbReference>
<dbReference type="CDD" id="cd09725">
    <property type="entry name" value="Cas2_I_II_III"/>
    <property type="match status" value="1"/>
</dbReference>
<comment type="subunit">
    <text evidence="9">Homodimer, forms a heterotetramer with a Cas1 homodimer.</text>
</comment>
<evidence type="ECO:0000256" key="8">
    <source>
        <dbReference type="ARBA" id="ARBA00023118"/>
    </source>
</evidence>
<evidence type="ECO:0000313" key="11">
    <source>
        <dbReference type="Proteomes" id="UP000297288"/>
    </source>
</evidence>
<evidence type="ECO:0000256" key="4">
    <source>
        <dbReference type="ARBA" id="ARBA00022723"/>
    </source>
</evidence>
<dbReference type="GO" id="GO:0043571">
    <property type="term" value="P:maintenance of CRISPR repeat elements"/>
    <property type="evidence" value="ECO:0007669"/>
    <property type="project" value="UniProtKB-UniRule"/>
</dbReference>
<feature type="binding site" evidence="9">
    <location>
        <position position="15"/>
    </location>
    <ligand>
        <name>Mg(2+)</name>
        <dbReference type="ChEBI" id="CHEBI:18420"/>
        <note>catalytic</note>
    </ligand>
</feature>
<dbReference type="Gene3D" id="3.30.70.240">
    <property type="match status" value="1"/>
</dbReference>
<evidence type="ECO:0000256" key="3">
    <source>
        <dbReference type="ARBA" id="ARBA00022722"/>
    </source>
</evidence>
<comment type="similarity">
    <text evidence="2 9">Belongs to the CRISPR-associated endoribonuclease Cas2 protein family.</text>
</comment>
<dbReference type="NCBIfam" id="TIGR01573">
    <property type="entry name" value="cas2"/>
    <property type="match status" value="1"/>
</dbReference>
<proteinExistence type="inferred from homology"/>
<evidence type="ECO:0000256" key="6">
    <source>
        <dbReference type="ARBA" id="ARBA00022801"/>
    </source>
</evidence>
<keyword evidence="7 9" id="KW-0460">Magnesium</keyword>
<evidence type="ECO:0000313" key="10">
    <source>
        <dbReference type="EMBL" id="TGG88911.1"/>
    </source>
</evidence>
<dbReference type="EMBL" id="SRME01000001">
    <property type="protein sequence ID" value="TGG88911.1"/>
    <property type="molecule type" value="Genomic_DNA"/>
</dbReference>
<dbReference type="GO" id="GO:0016787">
    <property type="term" value="F:hydrolase activity"/>
    <property type="evidence" value="ECO:0007669"/>
    <property type="project" value="UniProtKB-KW"/>
</dbReference>
<evidence type="ECO:0000256" key="5">
    <source>
        <dbReference type="ARBA" id="ARBA00022759"/>
    </source>
</evidence>
<keyword evidence="6 9" id="KW-0378">Hydrolase</keyword>
<protein>
    <recommendedName>
        <fullName evidence="9">CRISPR-associated endoribonuclease Cas2</fullName>
        <ecNumber evidence="9">3.1.-.-</ecNumber>
    </recommendedName>
</protein>
<dbReference type="Proteomes" id="UP000297288">
    <property type="component" value="Unassembled WGS sequence"/>
</dbReference>
<evidence type="ECO:0000256" key="7">
    <source>
        <dbReference type="ARBA" id="ARBA00022842"/>
    </source>
</evidence>
<dbReference type="Pfam" id="PF09827">
    <property type="entry name" value="CRISPR_Cas2"/>
    <property type="match status" value="1"/>
</dbReference>
<evidence type="ECO:0000256" key="2">
    <source>
        <dbReference type="ARBA" id="ARBA00009959"/>
    </source>
</evidence>
<sequence length="94" mass="11449">MMKNYNYSYIILMYDINEKRVQKVFKICKKYLEHYQKSVFMGEITASNIIKLRKELKKIINKKEDFVAIIKMMNEKSFEIESYGNEENEDKDFL</sequence>
<dbReference type="OrthoDB" id="279819at2"/>
<keyword evidence="8 9" id="KW-0051">Antiviral defense</keyword>
<dbReference type="GO" id="GO:0004521">
    <property type="term" value="F:RNA endonuclease activity"/>
    <property type="evidence" value="ECO:0007669"/>
    <property type="project" value="InterPro"/>
</dbReference>
<keyword evidence="4 9" id="KW-0479">Metal-binding</keyword>
<dbReference type="GO" id="GO:0046872">
    <property type="term" value="F:metal ion binding"/>
    <property type="evidence" value="ECO:0007669"/>
    <property type="project" value="UniProtKB-UniRule"/>
</dbReference>
<dbReference type="InterPro" id="IPR019199">
    <property type="entry name" value="Virulence_VapD/CRISPR_Cas2"/>
</dbReference>
<dbReference type="PANTHER" id="PTHR34405:SF1">
    <property type="entry name" value="CRISPR-ASSOCIATED ENDORIBONUCLEASE CAS2"/>
    <property type="match status" value="1"/>
</dbReference>
<organism evidence="10 11">
    <name type="scientific">Geotoga petraea</name>
    <dbReference type="NCBI Taxonomy" id="28234"/>
    <lineage>
        <taxon>Bacteria</taxon>
        <taxon>Thermotogati</taxon>
        <taxon>Thermotogota</taxon>
        <taxon>Thermotogae</taxon>
        <taxon>Petrotogales</taxon>
        <taxon>Petrotogaceae</taxon>
        <taxon>Geotoga</taxon>
    </lineage>
</organism>
<comment type="function">
    <text evidence="9">CRISPR (clustered regularly interspaced short palindromic repeat), is an adaptive immune system that provides protection against mobile genetic elements (viruses, transposable elements and conjugative plasmids). CRISPR clusters contain sequences complementary to antecedent mobile elements and target invading nucleic acids. CRISPR clusters are transcribed and processed into CRISPR RNA (crRNA). Functions as a ssRNA-specific endoribonuclease. Involved in the integration of spacer DNA into the CRISPR cassette.</text>
</comment>
<dbReference type="SUPFAM" id="SSF143430">
    <property type="entry name" value="TTP0101/SSO1404-like"/>
    <property type="match status" value="1"/>
</dbReference>